<reference evidence="1" key="1">
    <citation type="submission" date="2021-06" db="EMBL/GenBank/DDBJ databases">
        <authorList>
            <person name="Kallberg Y."/>
            <person name="Tangrot J."/>
            <person name="Rosling A."/>
        </authorList>
    </citation>
    <scope>NUCLEOTIDE SEQUENCE</scope>
    <source>
        <strain evidence="1">CL356</strain>
    </source>
</reference>
<comment type="caution">
    <text evidence="1">The sequence shown here is derived from an EMBL/GenBank/DDBJ whole genome shotgun (WGS) entry which is preliminary data.</text>
</comment>
<proteinExistence type="predicted"/>
<gene>
    <name evidence="1" type="ORF">ACOLOM_LOCUS3586</name>
</gene>
<evidence type="ECO:0000313" key="2">
    <source>
        <dbReference type="Proteomes" id="UP000789525"/>
    </source>
</evidence>
<protein>
    <submittedName>
        <fullName evidence="1">15503_t:CDS:1</fullName>
    </submittedName>
</protein>
<accession>A0ACA9LDC9</accession>
<keyword evidence="2" id="KW-1185">Reference proteome</keyword>
<name>A0ACA9LDC9_9GLOM</name>
<organism evidence="1 2">
    <name type="scientific">Acaulospora colombiana</name>
    <dbReference type="NCBI Taxonomy" id="27376"/>
    <lineage>
        <taxon>Eukaryota</taxon>
        <taxon>Fungi</taxon>
        <taxon>Fungi incertae sedis</taxon>
        <taxon>Mucoromycota</taxon>
        <taxon>Glomeromycotina</taxon>
        <taxon>Glomeromycetes</taxon>
        <taxon>Diversisporales</taxon>
        <taxon>Acaulosporaceae</taxon>
        <taxon>Acaulospora</taxon>
    </lineage>
</organism>
<sequence>MEIAEYVYCHGMIRKGVGLCHGVSGNAYTFLSVYKLTEDPKYLQWALEYAEVCTQWEERTRKNEFRLPDRPWSLWEGLGGSVWLLTDLLYWNVGVFKGCPGLTDV</sequence>
<dbReference type="Proteomes" id="UP000789525">
    <property type="component" value="Unassembled WGS sequence"/>
</dbReference>
<evidence type="ECO:0000313" key="1">
    <source>
        <dbReference type="EMBL" id="CAG8519418.1"/>
    </source>
</evidence>
<dbReference type="EMBL" id="CAJVPT010005369">
    <property type="protein sequence ID" value="CAG8519418.1"/>
    <property type="molecule type" value="Genomic_DNA"/>
</dbReference>